<reference evidence="1 2" key="1">
    <citation type="submission" date="2019-02" db="EMBL/GenBank/DDBJ databases">
        <title>The genomic architecture of introgression among sibling species of bacteria.</title>
        <authorList>
            <person name="Cavassim M.I.A."/>
            <person name="Moeskjaer S."/>
            <person name="Moslemi C."/>
            <person name="Fields B."/>
            <person name="Bachmann A."/>
            <person name="Vilhjalmsson B."/>
            <person name="Schierup M.H."/>
            <person name="Young J.P.W."/>
            <person name="Andersen S.U."/>
        </authorList>
    </citation>
    <scope>NUCLEOTIDE SEQUENCE [LARGE SCALE GENOMIC DNA]</scope>
    <source>
        <strain evidence="1 2">SM92</strain>
    </source>
</reference>
<organism evidence="1 2">
    <name type="scientific">Rhizobium ruizarguesonis</name>
    <dbReference type="NCBI Taxonomy" id="2081791"/>
    <lineage>
        <taxon>Bacteria</taxon>
        <taxon>Pseudomonadati</taxon>
        <taxon>Pseudomonadota</taxon>
        <taxon>Alphaproteobacteria</taxon>
        <taxon>Hyphomicrobiales</taxon>
        <taxon>Rhizobiaceae</taxon>
        <taxon>Rhizobium/Agrobacterium group</taxon>
        <taxon>Rhizobium</taxon>
    </lineage>
</organism>
<protein>
    <submittedName>
        <fullName evidence="1">Uncharacterized protein</fullName>
    </submittedName>
</protein>
<proteinExistence type="predicted"/>
<dbReference type="RefSeq" id="WP_130774563.1">
    <property type="nucleotide sequence ID" value="NZ_CP171201.1"/>
</dbReference>
<evidence type="ECO:0000313" key="2">
    <source>
        <dbReference type="Proteomes" id="UP000294215"/>
    </source>
</evidence>
<dbReference type="EMBL" id="SIMR01000009">
    <property type="protein sequence ID" value="TBC01914.1"/>
    <property type="molecule type" value="Genomic_DNA"/>
</dbReference>
<name>A0AB38HRF4_9HYPH</name>
<evidence type="ECO:0000313" key="1">
    <source>
        <dbReference type="EMBL" id="TBC01914.1"/>
    </source>
</evidence>
<gene>
    <name evidence="1" type="ORF">ELH40_37950</name>
</gene>
<accession>A0AB38HRF4</accession>
<comment type="caution">
    <text evidence="1">The sequence shown here is derived from an EMBL/GenBank/DDBJ whole genome shotgun (WGS) entry which is preliminary data.</text>
</comment>
<dbReference type="AlphaFoldDB" id="A0AB38HRF4"/>
<dbReference type="Proteomes" id="UP000294215">
    <property type="component" value="Unassembled WGS sequence"/>
</dbReference>
<sequence>MTELTAPEWQPDQSFLELLKSMVEAGMVDAAEEGIRRYPNWVSSLTGEDSATIAGLSQSLEKMRAVEEQHGVGACLVLDHPNVKRLIEWDRLGSRHANAVKFAALAKA</sequence>